<proteinExistence type="predicted"/>
<name>A0A1J9Q181_9EURO</name>
<comment type="caution">
    <text evidence="2">The sequence shown here is derived from an EMBL/GenBank/DDBJ whole genome shotgun (WGS) entry which is preliminary data.</text>
</comment>
<evidence type="ECO:0000313" key="3">
    <source>
        <dbReference type="Proteomes" id="UP000242791"/>
    </source>
</evidence>
<dbReference type="AlphaFoldDB" id="A0A1J9Q181"/>
<sequence length="133" mass="15292">STRGRKRAASNTSNTRSTSASRSVRGTRSSSRTPQEIADPESPRLLEPPPSSWNDEALTPRKRIPLTETSESMNLDDPYWQWMMLRKAVKALEERDSESIENTDHFDIFRNEQYLHADSVNWAAELAKELEDR</sequence>
<dbReference type="VEuPathDB" id="FungiDB:ACJ73_06326"/>
<gene>
    <name evidence="2" type="ORF">ACJ73_06326</name>
</gene>
<organism evidence="2 3">
    <name type="scientific">Blastomyces percursus</name>
    <dbReference type="NCBI Taxonomy" id="1658174"/>
    <lineage>
        <taxon>Eukaryota</taxon>
        <taxon>Fungi</taxon>
        <taxon>Dikarya</taxon>
        <taxon>Ascomycota</taxon>
        <taxon>Pezizomycotina</taxon>
        <taxon>Eurotiomycetes</taxon>
        <taxon>Eurotiomycetidae</taxon>
        <taxon>Onygenales</taxon>
        <taxon>Ajellomycetaceae</taxon>
        <taxon>Blastomyces</taxon>
    </lineage>
</organism>
<dbReference type="Proteomes" id="UP000242791">
    <property type="component" value="Unassembled WGS sequence"/>
</dbReference>
<keyword evidence="3" id="KW-1185">Reference proteome</keyword>
<feature type="region of interest" description="Disordered" evidence="1">
    <location>
        <begin position="1"/>
        <end position="70"/>
    </location>
</feature>
<feature type="non-terminal residue" evidence="2">
    <location>
        <position position="1"/>
    </location>
</feature>
<evidence type="ECO:0000256" key="1">
    <source>
        <dbReference type="SAM" id="MobiDB-lite"/>
    </source>
</evidence>
<dbReference type="EMBL" id="LGTZ01001097">
    <property type="protein sequence ID" value="OJD22329.1"/>
    <property type="molecule type" value="Genomic_DNA"/>
</dbReference>
<evidence type="ECO:0000313" key="2">
    <source>
        <dbReference type="EMBL" id="OJD22329.1"/>
    </source>
</evidence>
<reference evidence="2 3" key="1">
    <citation type="submission" date="2015-08" db="EMBL/GenBank/DDBJ databases">
        <title>Emmonsia species relationships and genome sequence.</title>
        <authorList>
            <person name="Cuomo C.A."/>
            <person name="Schwartz I.S."/>
            <person name="Kenyon C."/>
            <person name="De Hoog G.S."/>
            <person name="Govender N.P."/>
            <person name="Botha A."/>
            <person name="Moreno L."/>
            <person name="De Vries M."/>
            <person name="Munoz J.F."/>
            <person name="Stielow J.B."/>
        </authorList>
    </citation>
    <scope>NUCLEOTIDE SEQUENCE [LARGE SCALE GENOMIC DNA]</scope>
    <source>
        <strain evidence="2 3">EI222</strain>
    </source>
</reference>
<protein>
    <submittedName>
        <fullName evidence="2">Uncharacterized protein</fullName>
    </submittedName>
</protein>
<feature type="compositionally biased region" description="Low complexity" evidence="1">
    <location>
        <begin position="9"/>
        <end position="33"/>
    </location>
</feature>
<accession>A0A1J9Q181</accession>